<dbReference type="EMBL" id="QXGF01000230">
    <property type="protein sequence ID" value="KAE8943895.1"/>
    <property type="molecule type" value="Genomic_DNA"/>
</dbReference>
<evidence type="ECO:0000313" key="7">
    <source>
        <dbReference type="EMBL" id="KAE9246509.1"/>
    </source>
</evidence>
<evidence type="ECO:0000256" key="1">
    <source>
        <dbReference type="SAM" id="MobiDB-lite"/>
    </source>
</evidence>
<dbReference type="EMBL" id="QXGD01000237">
    <property type="protein sequence ID" value="KAE9246509.1"/>
    <property type="molecule type" value="Genomic_DNA"/>
</dbReference>
<dbReference type="Proteomes" id="UP000440367">
    <property type="component" value="Unassembled WGS sequence"/>
</dbReference>
<name>A0A6A3U817_9STRA</name>
<accession>A0A6A3U817</accession>
<evidence type="ECO:0000313" key="8">
    <source>
        <dbReference type="EMBL" id="KAE9314795.1"/>
    </source>
</evidence>
<gene>
    <name evidence="8" type="ORF">PF001_g8098</name>
    <name evidence="7" type="ORF">PF002_g6699</name>
    <name evidence="6" type="ORF">PF005_g5875</name>
    <name evidence="5" type="ORF">PF006_g8265</name>
    <name evidence="4" type="ORF">PF007_g9100</name>
    <name evidence="2" type="ORF">PF009_g6390</name>
    <name evidence="3" type="ORF">PF011_g7953</name>
</gene>
<dbReference type="Proteomes" id="UP000440732">
    <property type="component" value="Unassembled WGS sequence"/>
</dbReference>
<evidence type="ECO:0000313" key="6">
    <source>
        <dbReference type="EMBL" id="KAE9224567.1"/>
    </source>
</evidence>
<dbReference type="AlphaFoldDB" id="A0A6A3U817"/>
<evidence type="ECO:0000313" key="4">
    <source>
        <dbReference type="EMBL" id="KAE9117948.1"/>
    </source>
</evidence>
<dbReference type="Proteomes" id="UP000460718">
    <property type="component" value="Unassembled WGS sequence"/>
</dbReference>
<evidence type="ECO:0000313" key="5">
    <source>
        <dbReference type="EMBL" id="KAE9147024.1"/>
    </source>
</evidence>
<feature type="compositionally biased region" description="Polar residues" evidence="1">
    <location>
        <begin position="1"/>
        <end position="18"/>
    </location>
</feature>
<feature type="compositionally biased region" description="Basic and acidic residues" evidence="1">
    <location>
        <begin position="77"/>
        <end position="91"/>
    </location>
</feature>
<evidence type="ECO:0000313" key="10">
    <source>
        <dbReference type="Proteomes" id="UP000433483"/>
    </source>
</evidence>
<dbReference type="Proteomes" id="UP000437068">
    <property type="component" value="Unassembled WGS sequence"/>
</dbReference>
<evidence type="ECO:0000313" key="15">
    <source>
        <dbReference type="Proteomes" id="UP000460718"/>
    </source>
</evidence>
<feature type="region of interest" description="Disordered" evidence="1">
    <location>
        <begin position="56"/>
        <end position="127"/>
    </location>
</feature>
<comment type="caution">
    <text evidence="5">The sequence shown here is derived from an EMBL/GenBank/DDBJ whole genome shotgun (WGS) entry which is preliminary data.</text>
</comment>
<evidence type="ECO:0000313" key="14">
    <source>
        <dbReference type="Proteomes" id="UP000441208"/>
    </source>
</evidence>
<dbReference type="EMBL" id="QXFW01000364">
    <property type="protein sequence ID" value="KAE9014666.1"/>
    <property type="molecule type" value="Genomic_DNA"/>
</dbReference>
<dbReference type="EMBL" id="QXGE01000359">
    <property type="protein sequence ID" value="KAE9314795.1"/>
    <property type="molecule type" value="Genomic_DNA"/>
</dbReference>
<sequence length="479" mass="52819">MSTTAHAGEGTSAQSSGDATEACPSHSSTLAPAVESPTFQGYAVEERTTISSSIASENPGAQCAGHATDECSTSQPDHPRLTPETWREPHPGFHTNCDAGSERHRNSYTTPSGRSLPDRSVVGTRRPTPSATIMARLQQESEQRAQRWESIRIATVRTTFQRAGVELPPVPTTTLAGSNEEVFSLNKPLQAAMSEYIRRVRPSLPAFLELVCGQTADHYRSNKALLPEVLRRQCEGNTHLDVYTRIASEGVRVQLRKPLLTQRRFPRNHPSTTKRINVLRKNIRKEQDLFRCLVLDADIAEVWPEIFLSPFGVEDKGDGDPRFTGRVIHDLSFLEGESVNSNTYTCDVPKPAYEHCSQIAQDILRCKREQPDDEVHLVAGDVATAYRYACTHSECERYFCGHISEDNAIIIDMSAAFGWTGSAGTYSVLGGTVAFIHGSTCDVDHPSDYFNYHGLTTTSTSRPTSARAARMLSVFCISL</sequence>
<reference evidence="9 10" key="1">
    <citation type="submission" date="2018-08" db="EMBL/GenBank/DDBJ databases">
        <title>Genomic investigation of the strawberry pathogen Phytophthora fragariae indicates pathogenicity is determined by transcriptional variation in three key races.</title>
        <authorList>
            <person name="Adams T.M."/>
            <person name="Armitage A.D."/>
            <person name="Sobczyk M.K."/>
            <person name="Bates H.J."/>
            <person name="Dunwell J.M."/>
            <person name="Nellist C.F."/>
            <person name="Harrison R.J."/>
        </authorList>
    </citation>
    <scope>NUCLEOTIDE SEQUENCE [LARGE SCALE GENOMIC DNA]</scope>
    <source>
        <strain evidence="8 11">A4</strain>
        <strain evidence="7 12">BC-1</strain>
        <strain evidence="6 10">NOV-27</strain>
        <strain evidence="5 13">NOV-5</strain>
        <strain evidence="4 14">NOV-71</strain>
        <strain evidence="2 9">NOV-9</strain>
        <strain evidence="3 15">SCRP245</strain>
    </source>
</reference>
<protein>
    <submittedName>
        <fullName evidence="5">Uncharacterized protein</fullName>
    </submittedName>
</protein>
<evidence type="ECO:0000313" key="9">
    <source>
        <dbReference type="Proteomes" id="UP000429523"/>
    </source>
</evidence>
<dbReference type="EMBL" id="QXGB01000209">
    <property type="protein sequence ID" value="KAE9224567.1"/>
    <property type="molecule type" value="Genomic_DNA"/>
</dbReference>
<organism evidence="5 13">
    <name type="scientific">Phytophthora fragariae</name>
    <dbReference type="NCBI Taxonomy" id="53985"/>
    <lineage>
        <taxon>Eukaryota</taxon>
        <taxon>Sar</taxon>
        <taxon>Stramenopiles</taxon>
        <taxon>Oomycota</taxon>
        <taxon>Peronosporomycetes</taxon>
        <taxon>Peronosporales</taxon>
        <taxon>Peronosporaceae</taxon>
        <taxon>Phytophthora</taxon>
    </lineage>
</organism>
<evidence type="ECO:0000313" key="11">
    <source>
        <dbReference type="Proteomes" id="UP000437068"/>
    </source>
</evidence>
<dbReference type="EMBL" id="QXFZ01000400">
    <property type="protein sequence ID" value="KAE9117948.1"/>
    <property type="molecule type" value="Genomic_DNA"/>
</dbReference>
<evidence type="ECO:0000313" key="13">
    <source>
        <dbReference type="Proteomes" id="UP000440732"/>
    </source>
</evidence>
<feature type="region of interest" description="Disordered" evidence="1">
    <location>
        <begin position="1"/>
        <end position="38"/>
    </location>
</feature>
<proteinExistence type="predicted"/>
<evidence type="ECO:0000313" key="2">
    <source>
        <dbReference type="EMBL" id="KAE8943895.1"/>
    </source>
</evidence>
<dbReference type="Proteomes" id="UP000433483">
    <property type="component" value="Unassembled WGS sequence"/>
</dbReference>
<evidence type="ECO:0000313" key="3">
    <source>
        <dbReference type="EMBL" id="KAE9014666.1"/>
    </source>
</evidence>
<dbReference type="EMBL" id="QXGA01000372">
    <property type="protein sequence ID" value="KAE9147024.1"/>
    <property type="molecule type" value="Genomic_DNA"/>
</dbReference>
<dbReference type="Proteomes" id="UP000429523">
    <property type="component" value="Unassembled WGS sequence"/>
</dbReference>
<dbReference type="OrthoDB" id="2897838at2759"/>
<keyword evidence="10" id="KW-1185">Reference proteome</keyword>
<dbReference type="Proteomes" id="UP000441208">
    <property type="component" value="Unassembled WGS sequence"/>
</dbReference>
<evidence type="ECO:0000313" key="12">
    <source>
        <dbReference type="Proteomes" id="UP000440367"/>
    </source>
</evidence>